<dbReference type="STRING" id="93064.BRX40_19795"/>
<evidence type="ECO:0000313" key="2">
    <source>
        <dbReference type="EMBL" id="APR54358.1"/>
    </source>
</evidence>
<name>A0A1L6JEN9_9SPHN</name>
<dbReference type="NCBIfam" id="NF033672">
    <property type="entry name" value="mbn_chaper_assoc"/>
    <property type="match status" value="1"/>
</dbReference>
<evidence type="ECO:0000256" key="1">
    <source>
        <dbReference type="SAM" id="SignalP"/>
    </source>
</evidence>
<evidence type="ECO:0000313" key="3">
    <source>
        <dbReference type="EMBL" id="RSV02078.1"/>
    </source>
</evidence>
<dbReference type="AlphaFoldDB" id="A0A1L6JEN9"/>
<reference evidence="4" key="2">
    <citation type="submission" date="2016-12" db="EMBL/GenBank/DDBJ databases">
        <title>Whole genome sequencing of Sphingomonas sp. ABOJV.</title>
        <authorList>
            <person name="Conlan S."/>
            <person name="Thomas P.J."/>
            <person name="Mullikin J."/>
            <person name="Palmore T.N."/>
            <person name="Frank K.M."/>
            <person name="Segre J.A."/>
        </authorList>
    </citation>
    <scope>NUCLEOTIDE SEQUENCE [LARGE SCALE GENOMIC DNA]</scope>
    <source>
        <strain evidence="4">ABOJV</strain>
    </source>
</reference>
<organism evidence="2 4">
    <name type="scientific">Sphingomonas koreensis</name>
    <dbReference type="NCBI Taxonomy" id="93064"/>
    <lineage>
        <taxon>Bacteria</taxon>
        <taxon>Pseudomonadati</taxon>
        <taxon>Pseudomonadota</taxon>
        <taxon>Alphaproteobacteria</taxon>
        <taxon>Sphingomonadales</taxon>
        <taxon>Sphingomonadaceae</taxon>
        <taxon>Sphingomonas</taxon>
    </lineage>
</organism>
<evidence type="ECO:0000313" key="4">
    <source>
        <dbReference type="Proteomes" id="UP000185161"/>
    </source>
</evidence>
<dbReference type="GeneID" id="44134808"/>
<gene>
    <name evidence="2" type="ORF">BRX40_19795</name>
    <name evidence="3" type="ORF">CA257_12865</name>
</gene>
<dbReference type="EMBL" id="CP018820">
    <property type="protein sequence ID" value="APR54358.1"/>
    <property type="molecule type" value="Genomic_DNA"/>
</dbReference>
<protein>
    <recommendedName>
        <fullName evidence="6">Copper uptake system-associated protein</fullName>
    </recommendedName>
</protein>
<proteinExistence type="predicted"/>
<dbReference type="OrthoDB" id="9796962at2"/>
<evidence type="ECO:0000313" key="5">
    <source>
        <dbReference type="Proteomes" id="UP000286681"/>
    </source>
</evidence>
<dbReference type="EMBL" id="QQWO01000010">
    <property type="protein sequence ID" value="RSV02078.1"/>
    <property type="molecule type" value="Genomic_DNA"/>
</dbReference>
<evidence type="ECO:0008006" key="6">
    <source>
        <dbReference type="Google" id="ProtNLM"/>
    </source>
</evidence>
<keyword evidence="4" id="KW-1185">Reference proteome</keyword>
<dbReference type="RefSeq" id="WP_075152746.1">
    <property type="nucleotide sequence ID" value="NZ_CP018820.1"/>
</dbReference>
<dbReference type="KEGG" id="skr:BRX40_19795"/>
<feature type="signal peptide" evidence="1">
    <location>
        <begin position="1"/>
        <end position="18"/>
    </location>
</feature>
<dbReference type="Proteomes" id="UP000286681">
    <property type="component" value="Unassembled WGS sequence"/>
</dbReference>
<dbReference type="Proteomes" id="UP000185161">
    <property type="component" value="Chromosome"/>
</dbReference>
<accession>A0A1L6JEN9</accession>
<reference evidence="2" key="1">
    <citation type="submission" date="2016-12" db="EMBL/GenBank/DDBJ databases">
        <title>Whole genome sequencing of Sphingomonas koreensis.</title>
        <authorList>
            <person name="Conlan S."/>
            <person name="Thomas P.J."/>
            <person name="Mullikin J."/>
            <person name="Palmore T.N."/>
            <person name="Frank K.M."/>
            <person name="Segre J.A."/>
        </authorList>
    </citation>
    <scope>NUCLEOTIDE SEQUENCE</scope>
    <source>
        <strain evidence="2">ABOJV</strain>
    </source>
</reference>
<keyword evidence="1" id="KW-0732">Signal</keyword>
<sequence length="134" mass="13822">MRGAILALALLLPAAACSPSQDREAAAITAVMRSLFDKPGLPLDAGPVAVSGAHAVADWTQGAMGGRALLERRGGKWVIRLCSGDSLRDSTVLRAARVPEADAAAIAAGLAEAERSVPAERLTRMASFKGTVEM</sequence>
<feature type="chain" id="PRO_5041864599" description="Copper uptake system-associated protein" evidence="1">
    <location>
        <begin position="19"/>
        <end position="134"/>
    </location>
</feature>
<reference evidence="3 5" key="3">
    <citation type="submission" date="2018-07" db="EMBL/GenBank/DDBJ databases">
        <title>Genomic and Epidemiologic Investigation of an Indolent Hospital Outbreak.</title>
        <authorList>
            <person name="Johnson R.C."/>
            <person name="Deming C."/>
            <person name="Conlan S."/>
            <person name="Zellmer C.J."/>
            <person name="Michelin A.V."/>
            <person name="Lee-Lin S."/>
            <person name="Thomas P.J."/>
            <person name="Park M."/>
            <person name="Weingarten R.A."/>
            <person name="Less J."/>
            <person name="Dekker J.P."/>
            <person name="Frank K.M."/>
            <person name="Musser K.A."/>
            <person name="Mcquiston J.R."/>
            <person name="Henderson D.K."/>
            <person name="Lau A.F."/>
            <person name="Palmore T.N."/>
            <person name="Segre J.A."/>
        </authorList>
    </citation>
    <scope>NUCLEOTIDE SEQUENCE [LARGE SCALE GENOMIC DNA]</scope>
    <source>
        <strain evidence="3 5">SK-NIH.Env10_0317</strain>
    </source>
</reference>